<comment type="caution">
    <text evidence="2">The sequence shown here is derived from an EMBL/GenBank/DDBJ whole genome shotgun (WGS) entry which is preliminary data.</text>
</comment>
<dbReference type="InterPro" id="IPR001279">
    <property type="entry name" value="Metallo-B-lactamas"/>
</dbReference>
<evidence type="ECO:0000259" key="1">
    <source>
        <dbReference type="SMART" id="SM00849"/>
    </source>
</evidence>
<proteinExistence type="predicted"/>
<organism evidence="2 3">
    <name type="scientific">Pseudoalteromonas luteoviolacea H33</name>
    <dbReference type="NCBI Taxonomy" id="1365251"/>
    <lineage>
        <taxon>Bacteria</taxon>
        <taxon>Pseudomonadati</taxon>
        <taxon>Pseudomonadota</taxon>
        <taxon>Gammaproteobacteria</taxon>
        <taxon>Alteromonadales</taxon>
        <taxon>Pseudoalteromonadaceae</taxon>
        <taxon>Pseudoalteromonas</taxon>
    </lineage>
</organism>
<dbReference type="InterPro" id="IPR036866">
    <property type="entry name" value="RibonucZ/Hydroxyglut_hydro"/>
</dbReference>
<protein>
    <recommendedName>
        <fullName evidence="1">Metallo-beta-lactamase domain-containing protein</fullName>
    </recommendedName>
</protein>
<dbReference type="SUPFAM" id="SSF56281">
    <property type="entry name" value="Metallo-hydrolase/oxidoreductase"/>
    <property type="match status" value="1"/>
</dbReference>
<sequence>MASLVIAPWVKAHANYSHKKLSDNVHILTKHWKTMNLGFGIVVGKDGLLLINSMVAYDVKNFEAELEKISPLPVKYVINSNYDGNNTQLNKHFADKGATIISHKALKYRDVYTQMLIGDEFSMYFGGQNIRTIKSEGHSYGQINILLEDANVLFTADSFRHDWLTYLGPKGLTGHINGLQKTLSFIDENTVIVPGGTYKNELLFNKIHIVEQIQHSHALKSLVTKLVNQGLNPEKIAQHEQITSFFKLHFPNRTFNPIHRIRAITNFIQAAPYELNKQDKSALLGFYKTQQGHMFELILQGEIIIARSENHFIFSLKAISQNTLRLLDGEEGETFQIVRNEMGKITAIKPDLNYSWKTKYIGEQAWIKIDKQRIEHVKTPR</sequence>
<accession>A0A167CV57</accession>
<evidence type="ECO:0000313" key="3">
    <source>
        <dbReference type="Proteomes" id="UP000076503"/>
    </source>
</evidence>
<evidence type="ECO:0000313" key="2">
    <source>
        <dbReference type="EMBL" id="KZN48105.1"/>
    </source>
</evidence>
<feature type="domain" description="Metallo-beta-lactamase" evidence="1">
    <location>
        <begin position="37"/>
        <end position="196"/>
    </location>
</feature>
<dbReference type="Proteomes" id="UP000076503">
    <property type="component" value="Unassembled WGS sequence"/>
</dbReference>
<reference evidence="2 3" key="1">
    <citation type="submission" date="2013-07" db="EMBL/GenBank/DDBJ databases">
        <title>Comparative Genomic and Metabolomic Analysis of Twelve Strains of Pseudoalteromonas luteoviolacea.</title>
        <authorList>
            <person name="Vynne N.G."/>
            <person name="Mansson M."/>
            <person name="Gram L."/>
        </authorList>
    </citation>
    <scope>NUCLEOTIDE SEQUENCE [LARGE SCALE GENOMIC DNA]</scope>
    <source>
        <strain evidence="2 3">H33</strain>
    </source>
</reference>
<gene>
    <name evidence="2" type="ORF">N476_22470</name>
</gene>
<dbReference type="SMART" id="SM00849">
    <property type="entry name" value="Lactamase_B"/>
    <property type="match status" value="1"/>
</dbReference>
<name>A0A167CV57_9GAMM</name>
<dbReference type="PATRIC" id="fig|1365251.3.peg.3959"/>
<dbReference type="AlphaFoldDB" id="A0A167CV57"/>
<dbReference type="EMBL" id="AUXZ01000094">
    <property type="protein sequence ID" value="KZN48105.1"/>
    <property type="molecule type" value="Genomic_DNA"/>
</dbReference>
<dbReference type="Gene3D" id="3.60.15.10">
    <property type="entry name" value="Ribonuclease Z/Hydroxyacylglutathione hydrolase-like"/>
    <property type="match status" value="1"/>
</dbReference>